<dbReference type="Gene3D" id="3.40.50.150">
    <property type="entry name" value="Vaccinia Virus protein VP39"/>
    <property type="match status" value="1"/>
</dbReference>
<dbReference type="InterPro" id="IPR029063">
    <property type="entry name" value="SAM-dependent_MTases_sf"/>
</dbReference>
<dbReference type="PANTHER" id="PTHR42912:SF80">
    <property type="entry name" value="METHYLTRANSFERASE DOMAIN-CONTAINING PROTEIN"/>
    <property type="match status" value="1"/>
</dbReference>
<dbReference type="InterPro" id="IPR050508">
    <property type="entry name" value="Methyltransf_Superfamily"/>
</dbReference>
<dbReference type="Proteomes" id="UP000500870">
    <property type="component" value="Chromosome 3"/>
</dbReference>
<dbReference type="GO" id="GO:0032259">
    <property type="term" value="P:methylation"/>
    <property type="evidence" value="ECO:0007669"/>
    <property type="project" value="UniProtKB-KW"/>
</dbReference>
<protein>
    <submittedName>
        <fullName evidence="2">Class I SAM-dependent methyltransferase</fullName>
    </submittedName>
</protein>
<reference evidence="2 3" key="1">
    <citation type="submission" date="2020-04" db="EMBL/GenBank/DDBJ databases">
        <title>FDA dAtabase for Regulatory Grade micrObial Sequences (FDA-ARGOS): Supporting development and validation of Infectious Disease Dx tests.</title>
        <authorList>
            <person name="Sciortino C."/>
            <person name="Tallon L."/>
            <person name="Sadzewicz L."/>
            <person name="Vavikolanu K."/>
            <person name="Mehta A."/>
            <person name="Aluvathingal J."/>
            <person name="Nadendla S."/>
            <person name="Nandy P."/>
            <person name="Geyer C."/>
            <person name="Yan Y."/>
            <person name="Sichtig H."/>
        </authorList>
    </citation>
    <scope>NUCLEOTIDE SEQUENCE [LARGE SCALE GENOMIC DNA]</scope>
    <source>
        <strain evidence="2 3">FDAARGOS_633</strain>
    </source>
</reference>
<dbReference type="RefSeq" id="WP_136883501.1">
    <property type="nucleotide sequence ID" value="NZ_CP050899.1"/>
</dbReference>
<dbReference type="GO" id="GO:0008757">
    <property type="term" value="F:S-adenosylmethionine-dependent methyltransferase activity"/>
    <property type="evidence" value="ECO:0007669"/>
    <property type="project" value="InterPro"/>
</dbReference>
<accession>A0A6H0ZWD7</accession>
<name>A0A6H0ZWD7_9HYPH</name>
<feature type="domain" description="Methyltransferase type 11" evidence="1">
    <location>
        <begin position="53"/>
        <end position="149"/>
    </location>
</feature>
<proteinExistence type="predicted"/>
<dbReference type="SUPFAM" id="SSF53335">
    <property type="entry name" value="S-adenosyl-L-methionine-dependent methyltransferases"/>
    <property type="match status" value="1"/>
</dbReference>
<dbReference type="AlphaFoldDB" id="A0A6H0ZWD7"/>
<dbReference type="EMBL" id="CP050899">
    <property type="protein sequence ID" value="QIX24949.1"/>
    <property type="molecule type" value="Genomic_DNA"/>
</dbReference>
<keyword evidence="2" id="KW-0808">Transferase</keyword>
<evidence type="ECO:0000313" key="3">
    <source>
        <dbReference type="Proteomes" id="UP000500870"/>
    </source>
</evidence>
<organism evidence="2 3">
    <name type="scientific">Agrobacterium pusense</name>
    <dbReference type="NCBI Taxonomy" id="648995"/>
    <lineage>
        <taxon>Bacteria</taxon>
        <taxon>Pseudomonadati</taxon>
        <taxon>Pseudomonadota</taxon>
        <taxon>Alphaproteobacteria</taxon>
        <taxon>Hyphomicrobiales</taxon>
        <taxon>Rhizobiaceae</taxon>
        <taxon>Rhizobium/Agrobacterium group</taxon>
        <taxon>Agrobacterium</taxon>
    </lineage>
</organism>
<sequence length="231" mass="25238">MSDETVSSIPNRAQQQKAYRFWAPVYDRVYGFFLKRAQMELARCVGGAGRDILEIGVGTGLVLPLYPPASNVTGIDISADMLRKAKTKVAGGSLPHVKALHVMDACETTFPDASFDVISLPFVITLIPDTGRLLSECARVLKSRGEIVIVSKITDSSGAVRRIEQMVSPVAHNIGLSSAFRLDGIEDWLRRNPSFHLAENRTIPPTGYFRLLRLSRSSPETSEKAASPSGH</sequence>
<evidence type="ECO:0000259" key="1">
    <source>
        <dbReference type="Pfam" id="PF08241"/>
    </source>
</evidence>
<keyword evidence="2" id="KW-0489">Methyltransferase</keyword>
<dbReference type="InterPro" id="IPR013216">
    <property type="entry name" value="Methyltransf_11"/>
</dbReference>
<dbReference type="Pfam" id="PF08241">
    <property type="entry name" value="Methyltransf_11"/>
    <property type="match status" value="1"/>
</dbReference>
<gene>
    <name evidence="2" type="ORF">FOB41_28275</name>
</gene>
<evidence type="ECO:0000313" key="2">
    <source>
        <dbReference type="EMBL" id="QIX24949.1"/>
    </source>
</evidence>
<dbReference type="PANTHER" id="PTHR42912">
    <property type="entry name" value="METHYLTRANSFERASE"/>
    <property type="match status" value="1"/>
</dbReference>
<dbReference type="CDD" id="cd02440">
    <property type="entry name" value="AdoMet_MTases"/>
    <property type="match status" value="1"/>
</dbReference>